<dbReference type="GO" id="GO:0035006">
    <property type="term" value="P:melanization defense response"/>
    <property type="evidence" value="ECO:0007669"/>
    <property type="project" value="UniProtKB-ARBA"/>
</dbReference>
<dbReference type="PRINTS" id="PR00449">
    <property type="entry name" value="RASTRNSFRMNG"/>
</dbReference>
<dbReference type="CDD" id="cd00157">
    <property type="entry name" value="Rho"/>
    <property type="match status" value="1"/>
</dbReference>
<dbReference type="PROSITE" id="PS51420">
    <property type="entry name" value="RHO"/>
    <property type="match status" value="1"/>
</dbReference>
<reference evidence="4" key="1">
    <citation type="submission" date="2013-03" db="EMBL/GenBank/DDBJ databases">
        <title>Immune-Related transcriptome of Coptotermes formosanus Shiraki workers: the defense mechanism.</title>
        <authorList>
            <person name="Hussain A."/>
            <person name="Li Y.F."/>
            <person name="Wen S.Y."/>
        </authorList>
    </citation>
    <scope>NUCLEOTIDE SEQUENCE</scope>
</reference>
<protein>
    <submittedName>
        <fullName evidence="4">Rho family GTpase</fullName>
    </submittedName>
</protein>
<sequence length="190" mass="21061">MSKSLKIVVVGDGAVGKTCLLWCYAKDEVPPEYVPTVFDNYVVRVDVDNQEVNLQLWDTAGQEELENIRVLSYTSTDIFLLCFAVSEPTSFVNVQSKWLPELRKYVTKPVIVLVGTKSDLKDDEAVIQRLASQHQKPITKEQGDAKAKEIGAVGYIECSAIRKTGIKEVFDFAMMTALKPSKKGGGCLLL</sequence>
<dbReference type="Gene3D" id="3.40.50.300">
    <property type="entry name" value="P-loop containing nucleotide triphosphate hydrolases"/>
    <property type="match status" value="1"/>
</dbReference>
<proteinExistence type="evidence at transcript level"/>
<dbReference type="InterPro" id="IPR001806">
    <property type="entry name" value="Small_GTPase"/>
</dbReference>
<dbReference type="GO" id="GO:0001667">
    <property type="term" value="P:ameboidal-type cell migration"/>
    <property type="evidence" value="ECO:0007669"/>
    <property type="project" value="UniProtKB-ARBA"/>
</dbReference>
<keyword evidence="3" id="KW-0342">GTP-binding</keyword>
<accession>R4UP70</accession>
<dbReference type="InterPro" id="IPR027417">
    <property type="entry name" value="P-loop_NTPase"/>
</dbReference>
<dbReference type="InterPro" id="IPR005225">
    <property type="entry name" value="Small_GTP-bd"/>
</dbReference>
<evidence type="ECO:0000256" key="3">
    <source>
        <dbReference type="ARBA" id="ARBA00023134"/>
    </source>
</evidence>
<comment type="similarity">
    <text evidence="1">Belongs to the small GTPase superfamily. Rho family.</text>
</comment>
<name>R4UP70_COPFO</name>
<dbReference type="SMART" id="SM00174">
    <property type="entry name" value="RHO"/>
    <property type="match status" value="1"/>
</dbReference>
<dbReference type="GO" id="GO:0007264">
    <property type="term" value="P:small GTPase-mediated signal transduction"/>
    <property type="evidence" value="ECO:0007669"/>
    <property type="project" value="InterPro"/>
</dbReference>
<dbReference type="PANTHER" id="PTHR24072">
    <property type="entry name" value="RHO FAMILY GTPASE"/>
    <property type="match status" value="1"/>
</dbReference>
<dbReference type="SMART" id="SM00175">
    <property type="entry name" value="RAB"/>
    <property type="match status" value="1"/>
</dbReference>
<dbReference type="Pfam" id="PF00071">
    <property type="entry name" value="Ras"/>
    <property type="match status" value="1"/>
</dbReference>
<dbReference type="GO" id="GO:0003924">
    <property type="term" value="F:GTPase activity"/>
    <property type="evidence" value="ECO:0007669"/>
    <property type="project" value="InterPro"/>
</dbReference>
<dbReference type="GO" id="GO:0022412">
    <property type="term" value="P:cellular process involved in reproduction in multicellular organism"/>
    <property type="evidence" value="ECO:0007669"/>
    <property type="project" value="UniProtKB-ARBA"/>
</dbReference>
<dbReference type="GO" id="GO:0035099">
    <property type="term" value="P:hemocyte migration"/>
    <property type="evidence" value="ECO:0007669"/>
    <property type="project" value="UniProtKB-ARBA"/>
</dbReference>
<dbReference type="GO" id="GO:0005525">
    <property type="term" value="F:GTP binding"/>
    <property type="evidence" value="ECO:0007669"/>
    <property type="project" value="UniProtKB-KW"/>
</dbReference>
<keyword evidence="2" id="KW-0547">Nucleotide-binding</keyword>
<dbReference type="NCBIfam" id="TIGR00231">
    <property type="entry name" value="small_GTP"/>
    <property type="match status" value="1"/>
</dbReference>
<dbReference type="FunFam" id="3.40.50.300:FF:001179">
    <property type="entry name" value="Rho family GTPase"/>
    <property type="match status" value="1"/>
</dbReference>
<dbReference type="SUPFAM" id="SSF52540">
    <property type="entry name" value="P-loop containing nucleoside triphosphate hydrolases"/>
    <property type="match status" value="1"/>
</dbReference>
<evidence type="ECO:0000313" key="4">
    <source>
        <dbReference type="EMBL" id="AGM33005.1"/>
    </source>
</evidence>
<dbReference type="AlphaFoldDB" id="R4UP70"/>
<dbReference type="InterPro" id="IPR003578">
    <property type="entry name" value="Small_GTPase_Rho"/>
</dbReference>
<evidence type="ECO:0000256" key="2">
    <source>
        <dbReference type="ARBA" id="ARBA00022741"/>
    </source>
</evidence>
<dbReference type="EMBL" id="KC741181">
    <property type="protein sequence ID" value="AGM33005.1"/>
    <property type="molecule type" value="mRNA"/>
</dbReference>
<organism evidence="4">
    <name type="scientific">Coptotermes formosanus</name>
    <name type="common">Formosan subterranean termite</name>
    <dbReference type="NCBI Taxonomy" id="36987"/>
    <lineage>
        <taxon>Eukaryota</taxon>
        <taxon>Metazoa</taxon>
        <taxon>Ecdysozoa</taxon>
        <taxon>Arthropoda</taxon>
        <taxon>Hexapoda</taxon>
        <taxon>Insecta</taxon>
        <taxon>Pterygota</taxon>
        <taxon>Neoptera</taxon>
        <taxon>Polyneoptera</taxon>
        <taxon>Dictyoptera</taxon>
        <taxon>Blattodea</taxon>
        <taxon>Blattoidea</taxon>
        <taxon>Termitoidae</taxon>
        <taxon>Rhinotermitidae</taxon>
        <taxon>Coptotermes</taxon>
    </lineage>
</organism>
<dbReference type="GO" id="GO:0003006">
    <property type="term" value="P:developmental process involved in reproduction"/>
    <property type="evidence" value="ECO:0007669"/>
    <property type="project" value="UniProtKB-ARBA"/>
</dbReference>
<dbReference type="PROSITE" id="PS51421">
    <property type="entry name" value="RAS"/>
    <property type="match status" value="1"/>
</dbReference>
<dbReference type="SMART" id="SM00173">
    <property type="entry name" value="RAS"/>
    <property type="match status" value="1"/>
</dbReference>
<dbReference type="PROSITE" id="PS51419">
    <property type="entry name" value="RAB"/>
    <property type="match status" value="1"/>
</dbReference>
<evidence type="ECO:0000256" key="1">
    <source>
        <dbReference type="ARBA" id="ARBA00010142"/>
    </source>
</evidence>